<keyword evidence="1" id="KW-0812">Transmembrane</keyword>
<keyword evidence="1" id="KW-1133">Transmembrane helix</keyword>
<dbReference type="RefSeq" id="WP_213042493.1">
    <property type="nucleotide sequence ID" value="NZ_CAJNBJ010000016.1"/>
</dbReference>
<accession>A0ABM8RHZ1</accession>
<protein>
    <recommendedName>
        <fullName evidence="4">Glycine-zipper-containing OmpA-like membrane domain-containing protein</fullName>
    </recommendedName>
</protein>
<evidence type="ECO:0008006" key="4">
    <source>
        <dbReference type="Google" id="ProtNLM"/>
    </source>
</evidence>
<comment type="caution">
    <text evidence="2">The sequence shown here is derived from an EMBL/GenBank/DDBJ whole genome shotgun (WGS) entry which is preliminary data.</text>
</comment>
<evidence type="ECO:0000313" key="2">
    <source>
        <dbReference type="EMBL" id="CAE6754240.1"/>
    </source>
</evidence>
<organism evidence="2 3">
    <name type="scientific">Nitrospira defluvii</name>
    <dbReference type="NCBI Taxonomy" id="330214"/>
    <lineage>
        <taxon>Bacteria</taxon>
        <taxon>Pseudomonadati</taxon>
        <taxon>Nitrospirota</taxon>
        <taxon>Nitrospiria</taxon>
        <taxon>Nitrospirales</taxon>
        <taxon>Nitrospiraceae</taxon>
        <taxon>Nitrospira</taxon>
    </lineage>
</organism>
<dbReference type="Proteomes" id="UP000675880">
    <property type="component" value="Unassembled WGS sequence"/>
</dbReference>
<reference evidence="2 3" key="1">
    <citation type="submission" date="2021-02" db="EMBL/GenBank/DDBJ databases">
        <authorList>
            <person name="Han P."/>
        </authorList>
    </citation>
    <scope>NUCLEOTIDE SEQUENCE [LARGE SCALE GENOMIC DNA]</scope>
    <source>
        <strain evidence="2">Candidatus Nitrospira sp. ZN2</strain>
    </source>
</reference>
<feature type="transmembrane region" description="Helical" evidence="1">
    <location>
        <begin position="85"/>
        <end position="106"/>
    </location>
</feature>
<proteinExistence type="predicted"/>
<name>A0ABM8RHZ1_9BACT</name>
<feature type="transmembrane region" description="Helical" evidence="1">
    <location>
        <begin position="112"/>
        <end position="130"/>
    </location>
</feature>
<dbReference type="EMBL" id="CAJNBJ010000016">
    <property type="protein sequence ID" value="CAE6754240.1"/>
    <property type="molecule type" value="Genomic_DNA"/>
</dbReference>
<evidence type="ECO:0000256" key="1">
    <source>
        <dbReference type="SAM" id="Phobius"/>
    </source>
</evidence>
<keyword evidence="3" id="KW-1185">Reference proteome</keyword>
<keyword evidence="1" id="KW-0472">Membrane</keyword>
<sequence length="161" mass="16566">MHDDLEAWRAWLVRTFSRIGARGAQGLSFFMILTLVACAGPEPILKPTTYLQLHGKDQAEREAAVCGLKAERSGLDHGTNRSGNAGAGATLGLIGGAAVGASAGLIGGPTGIAIGAAAGGAVGTVLGLLAGTYKPLQPRQDYAAFVERCLKDKGYETEGWQ</sequence>
<gene>
    <name evidence="2" type="ORF">NSPZN2_30322</name>
</gene>
<evidence type="ECO:0000313" key="3">
    <source>
        <dbReference type="Proteomes" id="UP000675880"/>
    </source>
</evidence>